<keyword evidence="1" id="KW-0812">Transmembrane</keyword>
<keyword evidence="2" id="KW-1185">Reference proteome</keyword>
<proteinExistence type="predicted"/>
<evidence type="ECO:0000256" key="1">
    <source>
        <dbReference type="SAM" id="Phobius"/>
    </source>
</evidence>
<sequence length="447" mass="48969">MKKLQPFDGGGVDLLLSRVSYQLIDLLRSPAAFCFGTLTALYLKMKLLGGLGANLTSSIKGNWTAAAKDMAKKVNPMVAVDQLLQTATELLGGLLSQLQTLLSAVQLILPILVGIFALFCAFFLLLFCVLIFVLFRLVFPASTRRQAAEPTGKTVRLNGFGGSSPNSMNSLLIRNSPYQAPIPTMPGASPFALNQQLGGSEAPMQQPIFSNGKYGMGPSAAVLPSEIPMDVLVGRQIGLNELSQSASSSGGRHPFPLGPFFGSDGGRGPSSVGGPFGTDFPPKGMAPQYGHGTNMMQQEFVGSLNSQPAHSTIPDMINQSPLASMPSQPFKRIIRQQNGTYAEQIQQIDALVQRMEPKRQTLYREFMHENDEREHLHRDRVHKTVGEMSENAQEQFTKISATLRNPNVPDQERWDRVLQLYGKMEPELRNEFEQKFKGFPTFGPTSH</sequence>
<dbReference type="AlphaFoldDB" id="A0A183BT56"/>
<reference evidence="3" key="3">
    <citation type="submission" date="2016-06" db="UniProtKB">
        <authorList>
            <consortium name="WormBaseParasite"/>
        </authorList>
    </citation>
    <scope>IDENTIFICATION</scope>
</reference>
<reference evidence="2" key="1">
    <citation type="submission" date="2013-12" db="EMBL/GenBank/DDBJ databases">
        <authorList>
            <person name="Aslett M."/>
        </authorList>
    </citation>
    <scope>NUCLEOTIDE SEQUENCE [LARGE SCALE GENOMIC DNA]</scope>
    <source>
        <strain evidence="2">Lindley</strain>
    </source>
</reference>
<feature type="transmembrane region" description="Helical" evidence="1">
    <location>
        <begin position="107"/>
        <end position="135"/>
    </location>
</feature>
<dbReference type="WBParaSite" id="GPLIN_000379200">
    <property type="protein sequence ID" value="GPLIN_000379200"/>
    <property type="gene ID" value="GPLIN_000379200"/>
</dbReference>
<keyword evidence="1" id="KW-1133">Transmembrane helix</keyword>
<keyword evidence="1" id="KW-0472">Membrane</keyword>
<evidence type="ECO:0000313" key="3">
    <source>
        <dbReference type="WBParaSite" id="GPLIN_000379200"/>
    </source>
</evidence>
<protein>
    <submittedName>
        <fullName evidence="3">DUF148 domain-containing protein</fullName>
    </submittedName>
</protein>
<evidence type="ECO:0000313" key="2">
    <source>
        <dbReference type="Proteomes" id="UP000050741"/>
    </source>
</evidence>
<reference evidence="2" key="2">
    <citation type="submission" date="2014-05" db="EMBL/GenBank/DDBJ databases">
        <title>The genome and life-stage specific transcriptomes of Globodera pallida elucidate key aspects of plant parasitism by a cyst nematode.</title>
        <authorList>
            <person name="Cotton J.A."/>
            <person name="Lilley C.J."/>
            <person name="Jones L.M."/>
            <person name="Kikuchi T."/>
            <person name="Reid A.J."/>
            <person name="Thorpe P."/>
            <person name="Tsai I.J."/>
            <person name="Beasley H."/>
            <person name="Blok V."/>
            <person name="Cock P.J.A."/>
            <person name="Van den Akker S.E."/>
            <person name="Holroyd N."/>
            <person name="Hunt M."/>
            <person name="Mantelin S."/>
            <person name="Naghra H."/>
            <person name="Pain A."/>
            <person name="Palomares-Rius J.E."/>
            <person name="Zarowiecki M."/>
            <person name="Berriman M."/>
            <person name="Jones J.T."/>
            <person name="Urwin P.E."/>
        </authorList>
    </citation>
    <scope>NUCLEOTIDE SEQUENCE [LARGE SCALE GENOMIC DNA]</scope>
    <source>
        <strain evidence="2">Lindley</strain>
    </source>
</reference>
<organism evidence="2 3">
    <name type="scientific">Globodera pallida</name>
    <name type="common">Potato cyst nematode worm</name>
    <name type="synonym">Heterodera pallida</name>
    <dbReference type="NCBI Taxonomy" id="36090"/>
    <lineage>
        <taxon>Eukaryota</taxon>
        <taxon>Metazoa</taxon>
        <taxon>Ecdysozoa</taxon>
        <taxon>Nematoda</taxon>
        <taxon>Chromadorea</taxon>
        <taxon>Rhabditida</taxon>
        <taxon>Tylenchina</taxon>
        <taxon>Tylenchomorpha</taxon>
        <taxon>Tylenchoidea</taxon>
        <taxon>Heteroderidae</taxon>
        <taxon>Heteroderinae</taxon>
        <taxon>Globodera</taxon>
    </lineage>
</organism>
<name>A0A183BT56_GLOPA</name>
<accession>A0A183BT56</accession>
<dbReference type="Proteomes" id="UP000050741">
    <property type="component" value="Unassembled WGS sequence"/>
</dbReference>